<dbReference type="InterPro" id="IPR007813">
    <property type="entry name" value="PilN"/>
</dbReference>
<dbReference type="Pfam" id="PF05137">
    <property type="entry name" value="PilN"/>
    <property type="match status" value="1"/>
</dbReference>
<dbReference type="PANTHER" id="PTHR40278:SF1">
    <property type="entry name" value="DNA UTILIZATION PROTEIN HOFN"/>
    <property type="match status" value="1"/>
</dbReference>
<keyword evidence="2" id="KW-1133">Transmembrane helix</keyword>
<name>A0A9W6LT67_9HYPH</name>
<proteinExistence type="predicted"/>
<organism evidence="3 4">
    <name type="scientific">Methylocystis echinoides</name>
    <dbReference type="NCBI Taxonomy" id="29468"/>
    <lineage>
        <taxon>Bacteria</taxon>
        <taxon>Pseudomonadati</taxon>
        <taxon>Pseudomonadota</taxon>
        <taxon>Alphaproteobacteria</taxon>
        <taxon>Hyphomicrobiales</taxon>
        <taxon>Methylocystaceae</taxon>
        <taxon>Methylocystis</taxon>
    </lineage>
</organism>
<accession>A0A9W6LT67</accession>
<evidence type="ECO:0000256" key="2">
    <source>
        <dbReference type="SAM" id="Phobius"/>
    </source>
</evidence>
<dbReference type="Proteomes" id="UP001144323">
    <property type="component" value="Unassembled WGS sequence"/>
</dbReference>
<dbReference type="AlphaFoldDB" id="A0A9W6LT67"/>
<reference evidence="3" key="1">
    <citation type="journal article" date="2023" name="Int. J. Syst. Evol. Microbiol.">
        <title>Methylocystis iwaonis sp. nov., a type II methane-oxidizing bacterium from surface soil of a rice paddy field in Japan, and emended description of the genus Methylocystis (ex Whittenbury et al. 1970) Bowman et al. 1993.</title>
        <authorList>
            <person name="Kaise H."/>
            <person name="Sawadogo J.B."/>
            <person name="Alam M.S."/>
            <person name="Ueno C."/>
            <person name="Dianou D."/>
            <person name="Shinjo R."/>
            <person name="Asakawa S."/>
        </authorList>
    </citation>
    <scope>NUCLEOTIDE SEQUENCE</scope>
    <source>
        <strain evidence="3">LMG27198</strain>
    </source>
</reference>
<evidence type="ECO:0000313" key="4">
    <source>
        <dbReference type="Proteomes" id="UP001144323"/>
    </source>
</evidence>
<keyword evidence="2" id="KW-0812">Transmembrane</keyword>
<dbReference type="PANTHER" id="PTHR40278">
    <property type="entry name" value="DNA UTILIZATION PROTEIN HOFN"/>
    <property type="match status" value="1"/>
</dbReference>
<evidence type="ECO:0000313" key="3">
    <source>
        <dbReference type="EMBL" id="GLI94207.1"/>
    </source>
</evidence>
<feature type="compositionally biased region" description="Basic and acidic residues" evidence="1">
    <location>
        <begin position="366"/>
        <end position="375"/>
    </location>
</feature>
<feature type="transmembrane region" description="Helical" evidence="2">
    <location>
        <begin position="214"/>
        <end position="236"/>
    </location>
</feature>
<dbReference type="EMBL" id="BSEC01000001">
    <property type="protein sequence ID" value="GLI94207.1"/>
    <property type="molecule type" value="Genomic_DNA"/>
</dbReference>
<keyword evidence="2" id="KW-0472">Membrane</keyword>
<keyword evidence="4" id="KW-1185">Reference proteome</keyword>
<dbReference type="InterPro" id="IPR052534">
    <property type="entry name" value="Extracell_DNA_Util/SecSys_Comp"/>
</dbReference>
<comment type="caution">
    <text evidence="3">The sequence shown here is derived from an EMBL/GenBank/DDBJ whole genome shotgun (WGS) entry which is preliminary data.</text>
</comment>
<dbReference type="RefSeq" id="WP_281804221.1">
    <property type="nucleotide sequence ID" value="NZ_BSEC01000001.1"/>
</dbReference>
<evidence type="ECO:0000256" key="1">
    <source>
        <dbReference type="SAM" id="MobiDB-lite"/>
    </source>
</evidence>
<sequence length="375" mass="41371">MPSEFWTRDLEGSIRGATRRFLAWYRREFFSLFPPETLAWLTDRGDRQLILRAGAQDLWCLDSRGAPLWSIPGDELASTALEDALARRDLARDAVRIGVEIDTDAFFIRRFDIPAAAAANLPRLLTADIERKTPFKAADVVYGHTTTQHPTAPDKLRVSLWILRRDLLAAAVAHAGLALSDIAFIRPTGGRAGDEAAPLITLESRSETKGRFRYFALALVAATVIFAAIGVGGTLWRQARVSEELDTRIQEASARAAKVRQVVDRASSESRLLSVLRTARRNGPQFADLWEETAHILPDSAYVTDFRLTETKPNERALDIVGFASSAVGLPAMFNKSPLFAEAGLTAPITPDPHEKREGFSLQAKLEARKPEAGK</sequence>
<feature type="region of interest" description="Disordered" evidence="1">
    <location>
        <begin position="348"/>
        <end position="375"/>
    </location>
</feature>
<gene>
    <name evidence="3" type="ORF">LMG27198_31990</name>
</gene>
<protein>
    <recommendedName>
        <fullName evidence="5">Fimbrial assembly protein</fullName>
    </recommendedName>
</protein>
<evidence type="ECO:0008006" key="5">
    <source>
        <dbReference type="Google" id="ProtNLM"/>
    </source>
</evidence>